<dbReference type="Proteomes" id="UP000000343">
    <property type="component" value="Chromosome"/>
</dbReference>
<evidence type="ECO:0000256" key="1">
    <source>
        <dbReference type="SAM" id="MobiDB-lite"/>
    </source>
</evidence>
<name>E8WZI0_GRATM</name>
<dbReference type="HOGENOM" id="CLU_1666936_0_0_0"/>
<dbReference type="PaxDb" id="1198114-AciX9_1821"/>
<dbReference type="Pfam" id="PF12276">
    <property type="entry name" value="DUF3617"/>
    <property type="match status" value="1"/>
</dbReference>
<reference evidence="4" key="1">
    <citation type="submission" date="2011-01" db="EMBL/GenBank/DDBJ databases">
        <title>Complete sequence of chromosome of Acidobacterium sp. MP5ACTX9.</title>
        <authorList>
            <consortium name="US DOE Joint Genome Institute"/>
            <person name="Lucas S."/>
            <person name="Copeland A."/>
            <person name="Lapidus A."/>
            <person name="Cheng J.-F."/>
            <person name="Goodwin L."/>
            <person name="Pitluck S."/>
            <person name="Teshima H."/>
            <person name="Detter J.C."/>
            <person name="Han C."/>
            <person name="Tapia R."/>
            <person name="Land M."/>
            <person name="Hauser L."/>
            <person name="Kyrpides N."/>
            <person name="Ivanova N."/>
            <person name="Ovchinnikova G."/>
            <person name="Pagani I."/>
            <person name="Rawat S.R."/>
            <person name="Mannisto M."/>
            <person name="Haggblom M.M."/>
            <person name="Woyke T."/>
        </authorList>
    </citation>
    <scope>NUCLEOTIDE SEQUENCE [LARGE SCALE GENOMIC DNA]</scope>
    <source>
        <strain evidence="4">MP5ACTX9</strain>
    </source>
</reference>
<protein>
    <recommendedName>
        <fullName evidence="5">DUF3617 domain-containing protein</fullName>
    </recommendedName>
</protein>
<dbReference type="InterPro" id="IPR022061">
    <property type="entry name" value="DUF3617"/>
</dbReference>
<keyword evidence="2" id="KW-0732">Signal</keyword>
<evidence type="ECO:0000313" key="4">
    <source>
        <dbReference type="Proteomes" id="UP000000343"/>
    </source>
</evidence>
<keyword evidence="4" id="KW-1185">Reference proteome</keyword>
<feature type="chain" id="PRO_5003234007" description="DUF3617 domain-containing protein" evidence="2">
    <location>
        <begin position="22"/>
        <end position="158"/>
    </location>
</feature>
<dbReference type="eggNOG" id="ENOG502ZP2M">
    <property type="taxonomic scope" value="Bacteria"/>
</dbReference>
<accession>E8WZI0</accession>
<dbReference type="AlphaFoldDB" id="E8WZI0"/>
<evidence type="ECO:0008006" key="5">
    <source>
        <dbReference type="Google" id="ProtNLM"/>
    </source>
</evidence>
<dbReference type="EMBL" id="CP002480">
    <property type="protein sequence ID" value="ADW68868.1"/>
    <property type="molecule type" value="Genomic_DNA"/>
</dbReference>
<dbReference type="OrthoDB" id="123144at2"/>
<gene>
    <name evidence="3" type="ordered locus">AciX9_1821</name>
</gene>
<organism evidence="4">
    <name type="scientific">Granulicella tundricola (strain ATCC BAA-1859 / DSM 23138 / MP5ACTX9)</name>
    <dbReference type="NCBI Taxonomy" id="1198114"/>
    <lineage>
        <taxon>Bacteria</taxon>
        <taxon>Pseudomonadati</taxon>
        <taxon>Acidobacteriota</taxon>
        <taxon>Terriglobia</taxon>
        <taxon>Terriglobales</taxon>
        <taxon>Acidobacteriaceae</taxon>
        <taxon>Granulicella</taxon>
    </lineage>
</organism>
<sequence>MRFFLTMAALTALCSAAPAQEAPMKMGLWETTSVITMQLPPGMPSMMGGTRTITVQSCLTPESWQKTMERAQNPRKDCTYTDKTVTATGMTFAMTCTGRSTTMVKGETVFESKEKGSSTVHMEMSTSGSGGGKMVTDSKGTTRYLGADCGKVKPYTDK</sequence>
<feature type="compositionally biased region" description="Polar residues" evidence="1">
    <location>
        <begin position="117"/>
        <end position="127"/>
    </location>
</feature>
<evidence type="ECO:0000256" key="2">
    <source>
        <dbReference type="SAM" id="SignalP"/>
    </source>
</evidence>
<dbReference type="KEGG" id="acm:AciX9_1821"/>
<dbReference type="RefSeq" id="WP_013580187.1">
    <property type="nucleotide sequence ID" value="NC_015064.1"/>
</dbReference>
<feature type="region of interest" description="Disordered" evidence="1">
    <location>
        <begin position="113"/>
        <end position="137"/>
    </location>
</feature>
<evidence type="ECO:0000313" key="3">
    <source>
        <dbReference type="EMBL" id="ADW68868.1"/>
    </source>
</evidence>
<feature type="signal peptide" evidence="2">
    <location>
        <begin position="1"/>
        <end position="21"/>
    </location>
</feature>
<dbReference type="STRING" id="1198114.AciX9_1821"/>
<proteinExistence type="predicted"/>